<comment type="caution">
    <text evidence="2">The sequence shown here is derived from an EMBL/GenBank/DDBJ whole genome shotgun (WGS) entry which is preliminary data.</text>
</comment>
<dbReference type="Proteomes" id="UP000298009">
    <property type="component" value="Unassembled WGS sequence"/>
</dbReference>
<dbReference type="OrthoDB" id="340678at2"/>
<protein>
    <recommendedName>
        <fullName evidence="4">Lipoprotein</fullName>
    </recommendedName>
</protein>
<gene>
    <name evidence="2" type="ORF">EHQ24_14655</name>
</gene>
<feature type="signal peptide" evidence="1">
    <location>
        <begin position="1"/>
        <end position="24"/>
    </location>
</feature>
<keyword evidence="3" id="KW-1185">Reference proteome</keyword>
<name>A0A4V3JJZ0_9LEPT</name>
<proteinExistence type="predicted"/>
<evidence type="ECO:0008006" key="4">
    <source>
        <dbReference type="Google" id="ProtNLM"/>
    </source>
</evidence>
<organism evidence="2 3">
    <name type="scientific">Leptospira noumeaensis</name>
    <dbReference type="NCBI Taxonomy" id="2484964"/>
    <lineage>
        <taxon>Bacteria</taxon>
        <taxon>Pseudomonadati</taxon>
        <taxon>Spirochaetota</taxon>
        <taxon>Spirochaetia</taxon>
        <taxon>Leptospirales</taxon>
        <taxon>Leptospiraceae</taxon>
        <taxon>Leptospira</taxon>
    </lineage>
</organism>
<accession>A0A4V3JJZ0</accession>
<evidence type="ECO:0000313" key="2">
    <source>
        <dbReference type="EMBL" id="TGK82484.1"/>
    </source>
</evidence>
<reference evidence="2" key="1">
    <citation type="journal article" date="2019" name="PLoS Negl. Trop. Dis.">
        <title>Revisiting the worldwide diversity of Leptospira species in the environment.</title>
        <authorList>
            <person name="Vincent A.T."/>
            <person name="Schiettekatte O."/>
            <person name="Bourhy P."/>
            <person name="Veyrier F.J."/>
            <person name="Picardeau M."/>
        </authorList>
    </citation>
    <scope>NUCLEOTIDE SEQUENCE [LARGE SCALE GENOMIC DNA]</scope>
    <source>
        <strain evidence="2">201800287</strain>
    </source>
</reference>
<feature type="chain" id="PRO_5020741800" description="Lipoprotein" evidence="1">
    <location>
        <begin position="25"/>
        <end position="219"/>
    </location>
</feature>
<dbReference type="AlphaFoldDB" id="A0A4V3JJZ0"/>
<dbReference type="RefSeq" id="WP_135602304.1">
    <property type="nucleotide sequence ID" value="NZ_RQFK01000026.1"/>
</dbReference>
<sequence length="219" mass="24853">MNFKKSLALASICLLILNCSHSLRITNGEELNVSSSFPLQNQLRIGLSSPQMDDYATKKYIESVAEALSRNSSVSRVVYPYKASLHASQVDVVIDLSVTTKYDGKWSNFFINWPGFLIWAPAIWGYGYKADIETKGNISFTKKKFNDSFTLPLVVHFRQAEIDRTWTEISWLEASIIAFVGGFYMTTYDDDITPEFISKFTPQYSQLVVNRILKAVESN</sequence>
<evidence type="ECO:0000313" key="3">
    <source>
        <dbReference type="Proteomes" id="UP000298009"/>
    </source>
</evidence>
<keyword evidence="1" id="KW-0732">Signal</keyword>
<evidence type="ECO:0000256" key="1">
    <source>
        <dbReference type="SAM" id="SignalP"/>
    </source>
</evidence>
<dbReference type="EMBL" id="RQFK01000026">
    <property type="protein sequence ID" value="TGK82484.1"/>
    <property type="molecule type" value="Genomic_DNA"/>
</dbReference>